<dbReference type="InterPro" id="IPR001352">
    <property type="entry name" value="RNase_HII/HIII"/>
</dbReference>
<keyword evidence="11 14" id="KW-0255">Endonuclease</keyword>
<dbReference type="FunFam" id="3.30.420.10:FF:000078">
    <property type="entry name" value="Ribonuclease HII"/>
    <property type="match status" value="1"/>
</dbReference>
<dbReference type="HAMAP" id="MF_00052_B">
    <property type="entry name" value="RNase_HII_B"/>
    <property type="match status" value="1"/>
</dbReference>
<feature type="domain" description="RNase H type-2" evidence="17">
    <location>
        <begin position="27"/>
        <end position="215"/>
    </location>
</feature>
<evidence type="ECO:0000313" key="19">
    <source>
        <dbReference type="Proteomes" id="UP000006044"/>
    </source>
</evidence>
<keyword evidence="19" id="KW-1185">Reference proteome</keyword>
<keyword evidence="8 14" id="KW-0963">Cytoplasm</keyword>
<dbReference type="STRING" id="742726.HMPREF9448_00937"/>
<evidence type="ECO:0000256" key="14">
    <source>
        <dbReference type="HAMAP-Rule" id="MF_00052"/>
    </source>
</evidence>
<dbReference type="GO" id="GO:0004523">
    <property type="term" value="F:RNA-DNA hybrid ribonuclease activity"/>
    <property type="evidence" value="ECO:0007669"/>
    <property type="project" value="UniProtKB-UniRule"/>
</dbReference>
<evidence type="ECO:0000256" key="10">
    <source>
        <dbReference type="ARBA" id="ARBA00022723"/>
    </source>
</evidence>
<dbReference type="EMBL" id="ADLE01000007">
    <property type="protein sequence ID" value="EJZ65206.1"/>
    <property type="molecule type" value="Genomic_DNA"/>
</dbReference>
<dbReference type="GO" id="GO:0032299">
    <property type="term" value="C:ribonuclease H2 complex"/>
    <property type="evidence" value="ECO:0007669"/>
    <property type="project" value="TreeGrafter"/>
</dbReference>
<evidence type="ECO:0000256" key="15">
    <source>
        <dbReference type="PROSITE-ProRule" id="PRU01319"/>
    </source>
</evidence>
<dbReference type="eggNOG" id="COG0164">
    <property type="taxonomic scope" value="Bacteria"/>
</dbReference>
<protein>
    <recommendedName>
        <fullName evidence="7 14">Ribonuclease HII</fullName>
        <shortName evidence="14">RNase HII</shortName>
        <ecNumber evidence="6 14">3.1.26.4</ecNumber>
    </recommendedName>
</protein>
<feature type="binding site" evidence="14 15">
    <location>
        <position position="34"/>
    </location>
    <ligand>
        <name>a divalent metal cation</name>
        <dbReference type="ChEBI" id="CHEBI:60240"/>
    </ligand>
</feature>
<evidence type="ECO:0000256" key="1">
    <source>
        <dbReference type="ARBA" id="ARBA00000077"/>
    </source>
</evidence>
<keyword evidence="9 14" id="KW-0540">Nuclease</keyword>
<dbReference type="PROSITE" id="PS51975">
    <property type="entry name" value="RNASE_H_2"/>
    <property type="match status" value="1"/>
</dbReference>
<dbReference type="GO" id="GO:0005737">
    <property type="term" value="C:cytoplasm"/>
    <property type="evidence" value="ECO:0007669"/>
    <property type="project" value="UniProtKB-SubCell"/>
</dbReference>
<evidence type="ECO:0000256" key="7">
    <source>
        <dbReference type="ARBA" id="ARBA00019179"/>
    </source>
</evidence>
<evidence type="ECO:0000256" key="8">
    <source>
        <dbReference type="ARBA" id="ARBA00022490"/>
    </source>
</evidence>
<name>K0X436_9BACT</name>
<evidence type="ECO:0000256" key="12">
    <source>
        <dbReference type="ARBA" id="ARBA00022801"/>
    </source>
</evidence>
<feature type="binding site" evidence="14 15">
    <location>
        <position position="125"/>
    </location>
    <ligand>
        <name>a divalent metal cation</name>
        <dbReference type="ChEBI" id="CHEBI:60240"/>
    </ligand>
</feature>
<dbReference type="PANTHER" id="PTHR10954">
    <property type="entry name" value="RIBONUCLEASE H2 SUBUNIT A"/>
    <property type="match status" value="1"/>
</dbReference>
<evidence type="ECO:0000256" key="4">
    <source>
        <dbReference type="ARBA" id="ARBA00004496"/>
    </source>
</evidence>
<keyword evidence="12 14" id="KW-0378">Hydrolase</keyword>
<evidence type="ECO:0000256" key="13">
    <source>
        <dbReference type="ARBA" id="ARBA00023211"/>
    </source>
</evidence>
<gene>
    <name evidence="14" type="primary">rnhB</name>
    <name evidence="18" type="ORF">HMPREF9448_00937</name>
</gene>
<dbReference type="Gene3D" id="3.30.420.10">
    <property type="entry name" value="Ribonuclease H-like superfamily/Ribonuclease H"/>
    <property type="match status" value="1"/>
</dbReference>
<dbReference type="SUPFAM" id="SSF53098">
    <property type="entry name" value="Ribonuclease H-like"/>
    <property type="match status" value="1"/>
</dbReference>
<evidence type="ECO:0000256" key="3">
    <source>
        <dbReference type="ARBA" id="ARBA00004065"/>
    </source>
</evidence>
<dbReference type="AlphaFoldDB" id="K0X436"/>
<keyword evidence="13 14" id="KW-0464">Manganese</keyword>
<organism evidence="18 19">
    <name type="scientific">Barnesiella intestinihominis YIT 11860</name>
    <dbReference type="NCBI Taxonomy" id="742726"/>
    <lineage>
        <taxon>Bacteria</taxon>
        <taxon>Pseudomonadati</taxon>
        <taxon>Bacteroidota</taxon>
        <taxon>Bacteroidia</taxon>
        <taxon>Bacteroidales</taxon>
        <taxon>Barnesiellaceae</taxon>
        <taxon>Barnesiella</taxon>
    </lineage>
</organism>
<dbReference type="CDD" id="cd07182">
    <property type="entry name" value="RNase_HII_bacteria_HII_like"/>
    <property type="match status" value="1"/>
</dbReference>
<dbReference type="NCBIfam" id="NF000595">
    <property type="entry name" value="PRK00015.1-3"/>
    <property type="match status" value="1"/>
</dbReference>
<comment type="catalytic activity">
    <reaction evidence="1 14 15 16">
        <text>Endonucleolytic cleavage to 5'-phosphomonoester.</text>
        <dbReference type="EC" id="3.1.26.4"/>
    </reaction>
</comment>
<evidence type="ECO:0000313" key="18">
    <source>
        <dbReference type="EMBL" id="EJZ65206.1"/>
    </source>
</evidence>
<dbReference type="InterPro" id="IPR036397">
    <property type="entry name" value="RNaseH_sf"/>
</dbReference>
<dbReference type="PATRIC" id="fig|742726.3.peg.1002"/>
<dbReference type="HOGENOM" id="CLU_036532_3_1_10"/>
<evidence type="ECO:0000256" key="5">
    <source>
        <dbReference type="ARBA" id="ARBA00007383"/>
    </source>
</evidence>
<dbReference type="InterPro" id="IPR012337">
    <property type="entry name" value="RNaseH-like_sf"/>
</dbReference>
<dbReference type="InterPro" id="IPR024567">
    <property type="entry name" value="RNase_HII/HIII_dom"/>
</dbReference>
<dbReference type="GO" id="GO:0006298">
    <property type="term" value="P:mismatch repair"/>
    <property type="evidence" value="ECO:0007669"/>
    <property type="project" value="TreeGrafter"/>
</dbReference>
<comment type="cofactor">
    <cofactor evidence="14 15">
        <name>Mn(2+)</name>
        <dbReference type="ChEBI" id="CHEBI:29035"/>
    </cofactor>
    <cofactor evidence="14 15">
        <name>Mg(2+)</name>
        <dbReference type="ChEBI" id="CHEBI:18420"/>
    </cofactor>
    <text evidence="14 15">Manganese or magnesium. Binds 1 divalent metal ion per monomer in the absence of substrate. May bind a second metal ion after substrate binding.</text>
</comment>
<comment type="similarity">
    <text evidence="5 14 16">Belongs to the RNase HII family.</text>
</comment>
<comment type="function">
    <text evidence="3 14 16">Endonuclease that specifically degrades the RNA of RNA-DNA hybrids.</text>
</comment>
<evidence type="ECO:0000256" key="2">
    <source>
        <dbReference type="ARBA" id="ARBA00001946"/>
    </source>
</evidence>
<evidence type="ECO:0000256" key="11">
    <source>
        <dbReference type="ARBA" id="ARBA00022759"/>
    </source>
</evidence>
<dbReference type="Proteomes" id="UP000006044">
    <property type="component" value="Unassembled WGS sequence"/>
</dbReference>
<dbReference type="Pfam" id="PF01351">
    <property type="entry name" value="RNase_HII"/>
    <property type="match status" value="1"/>
</dbReference>
<sequence>MRHSIRKQELSGKSANNMLLPYMKSGLAEAGCDEAGRGCLAGSVYAAAVILPPHFRNELLNDSKQLSEKQRYELRPIIEQEAVAWAIGIVTPEEIDRINILNASFLAMHRAIEQLNPQPQHLLIDGNRFKPYPDIPHTCVVKGDGKYEAIAAASILAKTYRDDYMNRLHEQYPMYDWNRNKGYPTKAHRAAIRQYGPTPYHRMSFQLLERQLTLF</sequence>
<dbReference type="PANTHER" id="PTHR10954:SF18">
    <property type="entry name" value="RIBONUCLEASE HII"/>
    <property type="match status" value="1"/>
</dbReference>
<dbReference type="EC" id="3.1.26.4" evidence="6 14"/>
<dbReference type="GO" id="GO:0003723">
    <property type="term" value="F:RNA binding"/>
    <property type="evidence" value="ECO:0007669"/>
    <property type="project" value="UniProtKB-UniRule"/>
</dbReference>
<reference evidence="18 19" key="1">
    <citation type="submission" date="2012-08" db="EMBL/GenBank/DDBJ databases">
        <title>The Genome Sequence of Barnesiella intestinihominis YIT 11860.</title>
        <authorList>
            <consortium name="The Broad Institute Genome Sequencing Platform"/>
            <person name="Earl A."/>
            <person name="Ward D."/>
            <person name="Feldgarden M."/>
            <person name="Gevers D."/>
            <person name="Morotomi M."/>
            <person name="Walker B."/>
            <person name="Young S.K."/>
            <person name="Zeng Q."/>
            <person name="Gargeya S."/>
            <person name="Fitzgerald M."/>
            <person name="Haas B."/>
            <person name="Abouelleil A."/>
            <person name="Alvarado L."/>
            <person name="Arachchi H.M."/>
            <person name="Berlin A.M."/>
            <person name="Chapman S.B."/>
            <person name="Goldberg J."/>
            <person name="Griggs A."/>
            <person name="Gujja S."/>
            <person name="Hansen M."/>
            <person name="Howarth C."/>
            <person name="Imamovic A."/>
            <person name="Larimer J."/>
            <person name="McCowen C."/>
            <person name="Montmayeur A."/>
            <person name="Murphy C."/>
            <person name="Neiman D."/>
            <person name="Pearson M."/>
            <person name="Priest M."/>
            <person name="Roberts A."/>
            <person name="Saif S."/>
            <person name="Shea T."/>
            <person name="Sisk P."/>
            <person name="Sykes S."/>
            <person name="Wortman J."/>
            <person name="Nusbaum C."/>
            <person name="Birren B."/>
        </authorList>
    </citation>
    <scope>NUCLEOTIDE SEQUENCE [LARGE SCALE GENOMIC DNA]</scope>
    <source>
        <strain evidence="18 19">YIT 11860</strain>
    </source>
</reference>
<keyword evidence="10 14" id="KW-0479">Metal-binding</keyword>
<accession>K0X436</accession>
<evidence type="ECO:0000259" key="17">
    <source>
        <dbReference type="PROSITE" id="PS51975"/>
    </source>
</evidence>
<dbReference type="InterPro" id="IPR022898">
    <property type="entry name" value="RNase_HII"/>
</dbReference>
<evidence type="ECO:0000256" key="16">
    <source>
        <dbReference type="RuleBase" id="RU003515"/>
    </source>
</evidence>
<proteinExistence type="inferred from homology"/>
<evidence type="ECO:0000256" key="6">
    <source>
        <dbReference type="ARBA" id="ARBA00012180"/>
    </source>
</evidence>
<comment type="caution">
    <text evidence="18">The sequence shown here is derived from an EMBL/GenBank/DDBJ whole genome shotgun (WGS) entry which is preliminary data.</text>
</comment>
<comment type="subcellular location">
    <subcellularLocation>
        <location evidence="4 14">Cytoplasm</location>
    </subcellularLocation>
</comment>
<feature type="binding site" evidence="14 15">
    <location>
        <position position="33"/>
    </location>
    <ligand>
        <name>a divalent metal cation</name>
        <dbReference type="ChEBI" id="CHEBI:60240"/>
    </ligand>
</feature>
<dbReference type="GO" id="GO:0043137">
    <property type="term" value="P:DNA replication, removal of RNA primer"/>
    <property type="evidence" value="ECO:0007669"/>
    <property type="project" value="TreeGrafter"/>
</dbReference>
<evidence type="ECO:0000256" key="9">
    <source>
        <dbReference type="ARBA" id="ARBA00022722"/>
    </source>
</evidence>
<comment type="cofactor">
    <cofactor evidence="2">
        <name>Mg(2+)</name>
        <dbReference type="ChEBI" id="CHEBI:18420"/>
    </cofactor>
</comment>
<dbReference type="GO" id="GO:0030145">
    <property type="term" value="F:manganese ion binding"/>
    <property type="evidence" value="ECO:0007669"/>
    <property type="project" value="UniProtKB-UniRule"/>
</dbReference>